<dbReference type="AlphaFoldDB" id="A0AAX0J2E7"/>
<protein>
    <submittedName>
        <fullName evidence="1">Uncharacterized protein</fullName>
    </submittedName>
</protein>
<proteinExistence type="predicted"/>
<comment type="caution">
    <text evidence="1">The sequence shown here is derived from an EMBL/GenBank/DDBJ whole genome shotgun (WGS) entry which is preliminary data.</text>
</comment>
<evidence type="ECO:0000313" key="1">
    <source>
        <dbReference type="EMBL" id="OKY22735.1"/>
    </source>
</evidence>
<accession>A0AAX0J2E7</accession>
<organism evidence="1 2">
    <name type="scientific">Corynebacterium diphtheriae bv. gravis</name>
    <dbReference type="NCBI Taxonomy" id="1720349"/>
    <lineage>
        <taxon>Bacteria</taxon>
        <taxon>Bacillati</taxon>
        <taxon>Actinomycetota</taxon>
        <taxon>Actinomycetes</taxon>
        <taxon>Mycobacteriales</taxon>
        <taxon>Corynebacteriaceae</taxon>
        <taxon>Corynebacterium</taxon>
    </lineage>
</organism>
<dbReference type="Proteomes" id="UP000186159">
    <property type="component" value="Unassembled WGS sequence"/>
</dbReference>
<reference evidence="1 2" key="1">
    <citation type="submission" date="2015-09" db="EMBL/GenBank/DDBJ databases">
        <title>Genome sequencing of Corynebacterium diphtheriae Bv. Gravis strain DSM 44123.</title>
        <authorList>
            <person name="Sangal V."/>
            <person name="Burkovski A."/>
        </authorList>
    </citation>
    <scope>NUCLEOTIDE SEQUENCE [LARGE SCALE GENOMIC DNA]</scope>
    <source>
        <strain evidence="1 2">DSM 44123</strain>
    </source>
</reference>
<gene>
    <name evidence="1" type="ORF">AOT42_10540</name>
</gene>
<dbReference type="EMBL" id="LJXR01000008">
    <property type="protein sequence ID" value="OKY22735.1"/>
    <property type="molecule type" value="Genomic_DNA"/>
</dbReference>
<sequence>MVEWGEEGVRVWVRCFLVGGRGRGGEETGRSVGSVRCVEETGRGWCGGEIGVNAGAGAARGDEEAFGEELFIGGDCAAAGYA</sequence>
<evidence type="ECO:0000313" key="2">
    <source>
        <dbReference type="Proteomes" id="UP000186159"/>
    </source>
</evidence>
<name>A0AAX0J2E7_CORDP</name>